<gene>
    <name evidence="4" type="ORF">G3A49_06425</name>
    <name evidence="3" type="ORF">GOC85_11955</name>
</gene>
<keyword evidence="1" id="KW-0812">Transmembrane</keyword>
<proteinExistence type="predicted"/>
<name>A0A6C0UQN5_HALVO</name>
<dbReference type="GeneID" id="300253998"/>
<dbReference type="Proteomes" id="UP000465667">
    <property type="component" value="Chromosome"/>
</dbReference>
<keyword evidence="1" id="KW-0472">Membrane</keyword>
<accession>A0A6C0UQN5</accession>
<dbReference type="Pfam" id="PF26480">
    <property type="entry name" value="DUF8153"/>
    <property type="match status" value="1"/>
</dbReference>
<dbReference type="RefSeq" id="WP_004061579.1">
    <property type="nucleotide sequence ID" value="NZ_CP048738.1"/>
</dbReference>
<dbReference type="Proteomes" id="UP000619835">
    <property type="component" value="Unassembled WGS sequence"/>
</dbReference>
<sequence length="95" mass="9391">MSLTAVVDGGNLGLVAMIPLIYGTTTAFALDNAETIRTLSGEGTSWKIGMLGGGIGAGSTAGLSQQSFAAGIVGYGLLVFGIALVIAEVGNQADE</sequence>
<evidence type="ECO:0000313" key="5">
    <source>
        <dbReference type="Proteomes" id="UP000465667"/>
    </source>
</evidence>
<evidence type="ECO:0000256" key="1">
    <source>
        <dbReference type="SAM" id="Phobius"/>
    </source>
</evidence>
<evidence type="ECO:0000313" key="3">
    <source>
        <dbReference type="EMBL" id="NLV03292.1"/>
    </source>
</evidence>
<dbReference type="EMBL" id="WOWC01000001">
    <property type="protein sequence ID" value="NLV03292.1"/>
    <property type="molecule type" value="Genomic_DNA"/>
</dbReference>
<feature type="transmembrane region" description="Helical" evidence="1">
    <location>
        <begin position="12"/>
        <end position="30"/>
    </location>
</feature>
<keyword evidence="1" id="KW-1133">Transmembrane helix</keyword>
<organism evidence="4 5">
    <name type="scientific">Haloferax volcanii</name>
    <name type="common">Halobacterium volcanii</name>
    <dbReference type="NCBI Taxonomy" id="2246"/>
    <lineage>
        <taxon>Archaea</taxon>
        <taxon>Methanobacteriati</taxon>
        <taxon>Methanobacteriota</taxon>
        <taxon>Stenosarchaea group</taxon>
        <taxon>Halobacteria</taxon>
        <taxon>Halobacteriales</taxon>
        <taxon>Haloferacaceae</taxon>
        <taxon>Haloferax</taxon>
    </lineage>
</organism>
<dbReference type="AlphaFoldDB" id="A0A6C0UQN5"/>
<feature type="domain" description="DUF8153" evidence="2">
    <location>
        <begin position="1"/>
        <end position="94"/>
    </location>
</feature>
<dbReference type="KEGG" id="hale:G3A49_06425"/>
<reference evidence="3" key="1">
    <citation type="submission" date="2019-12" db="EMBL/GenBank/DDBJ databases">
        <title>Haloferax alexandrinus strain pws11.</title>
        <authorList>
            <person name="Verma D.K."/>
            <person name="Gopal K."/>
            <person name="Prasad E.S."/>
        </authorList>
    </citation>
    <scope>NUCLEOTIDE SEQUENCE</scope>
    <source>
        <strain evidence="3">Pws11</strain>
    </source>
</reference>
<dbReference type="EMBL" id="CP048738">
    <property type="protein sequence ID" value="QIB77792.1"/>
    <property type="molecule type" value="Genomic_DNA"/>
</dbReference>
<dbReference type="InterPro" id="IPR058466">
    <property type="entry name" value="DUF8153"/>
</dbReference>
<reference evidence="4 5" key="2">
    <citation type="submission" date="2020-02" db="EMBL/GenBank/DDBJ databases">
        <title>Whole genome sequence of Haloferax alexandrinus pws1.</title>
        <authorList>
            <person name="Verma D.K."/>
            <person name="Gopal K."/>
            <person name="Prasad E.S."/>
        </authorList>
    </citation>
    <scope>NUCLEOTIDE SEQUENCE [LARGE SCALE GENOMIC DNA]</scope>
    <source>
        <strain evidence="4">Wsp1</strain>
        <strain evidence="5">wsp1</strain>
    </source>
</reference>
<protein>
    <recommendedName>
        <fullName evidence="2">DUF8153 domain-containing protein</fullName>
    </recommendedName>
</protein>
<evidence type="ECO:0000313" key="4">
    <source>
        <dbReference type="EMBL" id="QIB77792.1"/>
    </source>
</evidence>
<feature type="transmembrane region" description="Helical" evidence="1">
    <location>
        <begin position="68"/>
        <end position="87"/>
    </location>
</feature>
<evidence type="ECO:0000259" key="2">
    <source>
        <dbReference type="Pfam" id="PF26480"/>
    </source>
</evidence>